<organism evidence="2 3">
    <name type="scientific">Lophiotrema nucula</name>
    <dbReference type="NCBI Taxonomy" id="690887"/>
    <lineage>
        <taxon>Eukaryota</taxon>
        <taxon>Fungi</taxon>
        <taxon>Dikarya</taxon>
        <taxon>Ascomycota</taxon>
        <taxon>Pezizomycotina</taxon>
        <taxon>Dothideomycetes</taxon>
        <taxon>Pleosporomycetidae</taxon>
        <taxon>Pleosporales</taxon>
        <taxon>Lophiotremataceae</taxon>
        <taxon>Lophiotrema</taxon>
    </lineage>
</organism>
<keyword evidence="3" id="KW-1185">Reference proteome</keyword>
<accession>A0A6A5ZCG1</accession>
<dbReference type="Proteomes" id="UP000799770">
    <property type="component" value="Unassembled WGS sequence"/>
</dbReference>
<reference evidence="2" key="1">
    <citation type="journal article" date="2020" name="Stud. Mycol.">
        <title>101 Dothideomycetes genomes: a test case for predicting lifestyles and emergence of pathogens.</title>
        <authorList>
            <person name="Haridas S."/>
            <person name="Albert R."/>
            <person name="Binder M."/>
            <person name="Bloem J."/>
            <person name="Labutti K."/>
            <person name="Salamov A."/>
            <person name="Andreopoulos B."/>
            <person name="Baker S."/>
            <person name="Barry K."/>
            <person name="Bills G."/>
            <person name="Bluhm B."/>
            <person name="Cannon C."/>
            <person name="Castanera R."/>
            <person name="Culley D."/>
            <person name="Daum C."/>
            <person name="Ezra D."/>
            <person name="Gonzalez J."/>
            <person name="Henrissat B."/>
            <person name="Kuo A."/>
            <person name="Liang C."/>
            <person name="Lipzen A."/>
            <person name="Lutzoni F."/>
            <person name="Magnuson J."/>
            <person name="Mondo S."/>
            <person name="Nolan M."/>
            <person name="Ohm R."/>
            <person name="Pangilinan J."/>
            <person name="Park H.-J."/>
            <person name="Ramirez L."/>
            <person name="Alfaro M."/>
            <person name="Sun H."/>
            <person name="Tritt A."/>
            <person name="Yoshinaga Y."/>
            <person name="Zwiers L.-H."/>
            <person name="Turgeon B."/>
            <person name="Goodwin S."/>
            <person name="Spatafora J."/>
            <person name="Crous P."/>
            <person name="Grigoriev I."/>
        </authorList>
    </citation>
    <scope>NUCLEOTIDE SEQUENCE</scope>
    <source>
        <strain evidence="2">CBS 627.86</strain>
    </source>
</reference>
<name>A0A6A5ZCG1_9PLEO</name>
<sequence>MTSSRAGSGGAPPWVSSPTFSEVNTMPITGLRAPWSNLHEQYLDGEDRETAHQLVGSSNVIPHMPEAYGEDLSALGTISVNGIGRQRQTPLTPVHDNSPKSNNQPNALSQLQGHDHLEDNSWQYRKSLPPPIASTFIQGFVARADPFRLTNIPVELFSTDRATAHTPNSPVNTVQYPAERSSVLHGSGNVAVNTLKRGRADSPEPEEKAPKQSRTEGYHLEKTAPTAKVVPEEENSKIHETGFDTDIQPDESSRGISVSTSKTSDGAKHPVGFHPVNTSDAGLDCDDKRVDRTTKGYQDFRVKPYMVTNALRKPSMYFPRGGIFRSRRYVPVWDQNAKMDSDNFPGPYGLECRKHGYFVISKSHGRKSSCYRIFTYNKSEPIFRSVTMEAIFPGVKQLDPASCIDISSKMPMEQLAIYEPVGILPTEEVDWLDTCHNKLKGNELENAVNNFKAVDGYRSSPLSSPVVFD</sequence>
<feature type="compositionally biased region" description="Basic and acidic residues" evidence="1">
    <location>
        <begin position="198"/>
        <end position="217"/>
    </location>
</feature>
<gene>
    <name evidence="2" type="ORF">BDV96DRAFT_644631</name>
</gene>
<dbReference type="AlphaFoldDB" id="A0A6A5ZCG1"/>
<evidence type="ECO:0000313" key="3">
    <source>
        <dbReference type="Proteomes" id="UP000799770"/>
    </source>
</evidence>
<evidence type="ECO:0000256" key="1">
    <source>
        <dbReference type="SAM" id="MobiDB-lite"/>
    </source>
</evidence>
<feature type="region of interest" description="Disordered" evidence="1">
    <location>
        <begin position="190"/>
        <end position="217"/>
    </location>
</feature>
<feature type="compositionally biased region" description="Polar residues" evidence="1">
    <location>
        <begin position="254"/>
        <end position="264"/>
    </location>
</feature>
<feature type="region of interest" description="Disordered" evidence="1">
    <location>
        <begin position="1"/>
        <end position="22"/>
    </location>
</feature>
<feature type="region of interest" description="Disordered" evidence="1">
    <location>
        <begin position="242"/>
        <end position="275"/>
    </location>
</feature>
<protein>
    <submittedName>
        <fullName evidence="2">Uncharacterized protein</fullName>
    </submittedName>
</protein>
<evidence type="ECO:0000313" key="2">
    <source>
        <dbReference type="EMBL" id="KAF2117199.1"/>
    </source>
</evidence>
<feature type="region of interest" description="Disordered" evidence="1">
    <location>
        <begin position="87"/>
        <end position="109"/>
    </location>
</feature>
<dbReference type="EMBL" id="ML977319">
    <property type="protein sequence ID" value="KAF2117199.1"/>
    <property type="molecule type" value="Genomic_DNA"/>
</dbReference>
<proteinExistence type="predicted"/>
<feature type="compositionally biased region" description="Polar residues" evidence="1">
    <location>
        <begin position="99"/>
        <end position="109"/>
    </location>
</feature>